<dbReference type="CDD" id="cd06261">
    <property type="entry name" value="TM_PBP2"/>
    <property type="match status" value="1"/>
</dbReference>
<dbReference type="AlphaFoldDB" id="A0A1B2DWI2"/>
<dbReference type="InterPro" id="IPR035906">
    <property type="entry name" value="MetI-like_sf"/>
</dbReference>
<protein>
    <submittedName>
        <fullName evidence="9">Sugar ABC transporter permease</fullName>
    </submittedName>
</protein>
<keyword evidence="6 7" id="KW-0472">Membrane</keyword>
<evidence type="ECO:0000256" key="7">
    <source>
        <dbReference type="RuleBase" id="RU363032"/>
    </source>
</evidence>
<dbReference type="SUPFAM" id="SSF161098">
    <property type="entry name" value="MetI-like"/>
    <property type="match status" value="1"/>
</dbReference>
<evidence type="ECO:0000256" key="4">
    <source>
        <dbReference type="ARBA" id="ARBA00022692"/>
    </source>
</evidence>
<feature type="transmembrane region" description="Helical" evidence="7">
    <location>
        <begin position="271"/>
        <end position="291"/>
    </location>
</feature>
<keyword evidence="5 7" id="KW-1133">Transmembrane helix</keyword>
<keyword evidence="2 7" id="KW-0813">Transport</keyword>
<dbReference type="KEGG" id="pib:BBD41_05000"/>
<dbReference type="PANTHER" id="PTHR43744:SF9">
    <property type="entry name" value="POLYGALACTURONAN_RHAMNOGALACTURONAN TRANSPORT SYSTEM PERMEASE PROTEIN YTCP"/>
    <property type="match status" value="1"/>
</dbReference>
<dbReference type="PROSITE" id="PS50928">
    <property type="entry name" value="ABC_TM1"/>
    <property type="match status" value="1"/>
</dbReference>
<dbReference type="RefSeq" id="WP_099476886.1">
    <property type="nucleotide sequence ID" value="NZ_CP016809.1"/>
</dbReference>
<name>A0A1B2DWI2_9BACL</name>
<evidence type="ECO:0000256" key="5">
    <source>
        <dbReference type="ARBA" id="ARBA00022989"/>
    </source>
</evidence>
<feature type="transmembrane region" description="Helical" evidence="7">
    <location>
        <begin position="122"/>
        <end position="141"/>
    </location>
</feature>
<gene>
    <name evidence="9" type="ORF">BBD41_05000</name>
</gene>
<dbReference type="GO" id="GO:0055085">
    <property type="term" value="P:transmembrane transport"/>
    <property type="evidence" value="ECO:0007669"/>
    <property type="project" value="InterPro"/>
</dbReference>
<accession>A0A1B2DWI2</accession>
<evidence type="ECO:0000259" key="8">
    <source>
        <dbReference type="PROSITE" id="PS50928"/>
    </source>
</evidence>
<dbReference type="InterPro" id="IPR000515">
    <property type="entry name" value="MetI-like"/>
</dbReference>
<evidence type="ECO:0000256" key="1">
    <source>
        <dbReference type="ARBA" id="ARBA00004651"/>
    </source>
</evidence>
<sequence length="306" mass="34237">MSGMEARTKKGAHAVYVRSSDRILEIAMYIFAVLLLIVLIYPIYFIVIASFSDPAAVANGQVWLFPKDFTLAGYRELLKHSNIWVGYRNTILYTIVGTAIGLAVNISAAYALSRRDLVGGKYISLLFIFTMFFNGGLIPTFMTIRDFQLYDTFLVMVLPFSVAVFNIIVARTFFKTSIPEDLWEAAQIDGCGNLRYFVQIVIPLSKAVISVIALWTAVGHWNSYFNALIYLKDSNLYPLQLILRNILVTNQMQSALGTGEAAAVALRLANLMRYAVIIVATVPIMCIYPFVQKYFNQGVMIGAVKQ</sequence>
<dbReference type="PANTHER" id="PTHR43744">
    <property type="entry name" value="ABC TRANSPORTER PERMEASE PROTEIN MG189-RELATED-RELATED"/>
    <property type="match status" value="1"/>
</dbReference>
<keyword evidence="3" id="KW-1003">Cell membrane</keyword>
<comment type="subcellular location">
    <subcellularLocation>
        <location evidence="1 7">Cell membrane</location>
        <topology evidence="1 7">Multi-pass membrane protein</topology>
    </subcellularLocation>
</comment>
<evidence type="ECO:0000313" key="9">
    <source>
        <dbReference type="EMBL" id="ANY71997.1"/>
    </source>
</evidence>
<keyword evidence="4 7" id="KW-0812">Transmembrane</keyword>
<dbReference type="EMBL" id="CP016809">
    <property type="protein sequence ID" value="ANY71997.1"/>
    <property type="molecule type" value="Genomic_DNA"/>
</dbReference>
<dbReference type="Gene3D" id="1.10.3720.10">
    <property type="entry name" value="MetI-like"/>
    <property type="match status" value="1"/>
</dbReference>
<feature type="transmembrane region" description="Helical" evidence="7">
    <location>
        <begin position="91"/>
        <end position="110"/>
    </location>
</feature>
<comment type="similarity">
    <text evidence="7">Belongs to the binding-protein-dependent transport system permease family.</text>
</comment>
<evidence type="ECO:0000256" key="3">
    <source>
        <dbReference type="ARBA" id="ARBA00022475"/>
    </source>
</evidence>
<dbReference type="Pfam" id="PF00528">
    <property type="entry name" value="BPD_transp_1"/>
    <property type="match status" value="1"/>
</dbReference>
<feature type="transmembrane region" description="Helical" evidence="7">
    <location>
        <begin position="26"/>
        <end position="51"/>
    </location>
</feature>
<evidence type="ECO:0000256" key="6">
    <source>
        <dbReference type="ARBA" id="ARBA00023136"/>
    </source>
</evidence>
<reference evidence="9" key="1">
    <citation type="submission" date="2016-08" db="EMBL/GenBank/DDBJ databases">
        <title>Complete Genome Seqeunce of Paenibacillus sp. nov. IHBB 9852 from high altitute lake of Indian trans-Himalayas.</title>
        <authorList>
            <person name="Kiran S."/>
            <person name="Swarnkar M.K."/>
            <person name="Rana A."/>
            <person name="Tewari R."/>
            <person name="Gulati A."/>
        </authorList>
    </citation>
    <scope>NUCLEOTIDE SEQUENCE [LARGE SCALE GENOMIC DNA]</scope>
    <source>
        <strain evidence="9">IHBB 9852</strain>
    </source>
</reference>
<feature type="transmembrane region" description="Helical" evidence="7">
    <location>
        <begin position="153"/>
        <end position="174"/>
    </location>
</feature>
<evidence type="ECO:0000256" key="2">
    <source>
        <dbReference type="ARBA" id="ARBA00022448"/>
    </source>
</evidence>
<proteinExistence type="inferred from homology"/>
<dbReference type="GO" id="GO:0005886">
    <property type="term" value="C:plasma membrane"/>
    <property type="evidence" value="ECO:0007669"/>
    <property type="project" value="UniProtKB-SubCell"/>
</dbReference>
<organism evidence="9">
    <name type="scientific">Paenibacillus ihbetae</name>
    <dbReference type="NCBI Taxonomy" id="1870820"/>
    <lineage>
        <taxon>Bacteria</taxon>
        <taxon>Bacillati</taxon>
        <taxon>Bacillota</taxon>
        <taxon>Bacilli</taxon>
        <taxon>Bacillales</taxon>
        <taxon>Paenibacillaceae</taxon>
        <taxon>Paenibacillus</taxon>
    </lineage>
</organism>
<feature type="transmembrane region" description="Helical" evidence="7">
    <location>
        <begin position="194"/>
        <end position="218"/>
    </location>
</feature>
<feature type="domain" description="ABC transmembrane type-1" evidence="8">
    <location>
        <begin position="87"/>
        <end position="277"/>
    </location>
</feature>